<feature type="compositionally biased region" description="Low complexity" evidence="1">
    <location>
        <begin position="50"/>
        <end position="71"/>
    </location>
</feature>
<sequence length="112" mass="12031">MLAQLRAQSILCRSSSTPDPRPLALFSHTIRLPQAPSSDSFLAPNPEPSRPTCAAQPRRPAARPGPQSTTPILPPPSPPDRNLSRPGLLFVHHCSALSTGLYLATRLDPPRA</sequence>
<dbReference type="KEGG" id="amus:LMH87_001881"/>
<accession>A0A9W8UIP1</accession>
<feature type="region of interest" description="Disordered" evidence="1">
    <location>
        <begin position="1"/>
        <end position="23"/>
    </location>
</feature>
<protein>
    <submittedName>
        <fullName evidence="2">Uncharacterized protein</fullName>
    </submittedName>
</protein>
<evidence type="ECO:0000256" key="1">
    <source>
        <dbReference type="SAM" id="MobiDB-lite"/>
    </source>
</evidence>
<dbReference type="GeneID" id="80889040"/>
<comment type="caution">
    <text evidence="2">The sequence shown here is derived from an EMBL/GenBank/DDBJ whole genome shotgun (WGS) entry which is preliminary data.</text>
</comment>
<proteinExistence type="predicted"/>
<organism evidence="2 3">
    <name type="scientific">Akanthomyces muscarius</name>
    <name type="common">Entomopathogenic fungus</name>
    <name type="synonym">Lecanicillium muscarium</name>
    <dbReference type="NCBI Taxonomy" id="2231603"/>
    <lineage>
        <taxon>Eukaryota</taxon>
        <taxon>Fungi</taxon>
        <taxon>Dikarya</taxon>
        <taxon>Ascomycota</taxon>
        <taxon>Pezizomycotina</taxon>
        <taxon>Sordariomycetes</taxon>
        <taxon>Hypocreomycetidae</taxon>
        <taxon>Hypocreales</taxon>
        <taxon>Cordycipitaceae</taxon>
        <taxon>Akanthomyces</taxon>
    </lineage>
</organism>
<evidence type="ECO:0000313" key="3">
    <source>
        <dbReference type="Proteomes" id="UP001144673"/>
    </source>
</evidence>
<dbReference type="EMBL" id="JAJHUN010000010">
    <property type="protein sequence ID" value="KAJ4147352.1"/>
    <property type="molecule type" value="Genomic_DNA"/>
</dbReference>
<feature type="region of interest" description="Disordered" evidence="1">
    <location>
        <begin position="35"/>
        <end position="86"/>
    </location>
</feature>
<dbReference type="AlphaFoldDB" id="A0A9W8UIP1"/>
<reference evidence="2" key="1">
    <citation type="journal article" date="2023" name="Access Microbiol">
        <title>De-novo genome assembly for Akanthomyces muscarius, a biocontrol agent of insect agricultural pests.</title>
        <authorList>
            <person name="Erdos Z."/>
            <person name="Studholme D.J."/>
            <person name="Raymond B."/>
            <person name="Sharma M."/>
        </authorList>
    </citation>
    <scope>NUCLEOTIDE SEQUENCE</scope>
    <source>
        <strain evidence="2">Ve6</strain>
    </source>
</reference>
<dbReference type="Proteomes" id="UP001144673">
    <property type="component" value="Chromosome 3"/>
</dbReference>
<name>A0A9W8UIP1_AKAMU</name>
<dbReference type="RefSeq" id="XP_056050293.1">
    <property type="nucleotide sequence ID" value="XM_056193234.1"/>
</dbReference>
<keyword evidence="3" id="KW-1185">Reference proteome</keyword>
<evidence type="ECO:0000313" key="2">
    <source>
        <dbReference type="EMBL" id="KAJ4147352.1"/>
    </source>
</evidence>
<gene>
    <name evidence="2" type="ORF">LMH87_001881</name>
</gene>